<dbReference type="SUPFAM" id="SSF48613">
    <property type="entry name" value="Heme oxygenase-like"/>
    <property type="match status" value="1"/>
</dbReference>
<dbReference type="RefSeq" id="WP_248353664.1">
    <property type="nucleotide sequence ID" value="NZ_AP025591.1"/>
</dbReference>
<protein>
    <recommendedName>
        <fullName evidence="1">Aminopyrimidine aminohydrolase</fullName>
        <ecNumber evidence="1">3.5.99.2</ecNumber>
    </recommendedName>
</protein>
<dbReference type="EMBL" id="AP025591">
    <property type="protein sequence ID" value="BDG05114.1"/>
    <property type="molecule type" value="Genomic_DNA"/>
</dbReference>
<accession>A0ABM7WZZ8</accession>
<feature type="domain" description="Thiaminase-2/PQQC" evidence="2">
    <location>
        <begin position="11"/>
        <end position="217"/>
    </location>
</feature>
<dbReference type="Proteomes" id="UP001162891">
    <property type="component" value="Chromosome"/>
</dbReference>
<dbReference type="Gene3D" id="1.20.910.10">
    <property type="entry name" value="Heme oxygenase-like"/>
    <property type="match status" value="1"/>
</dbReference>
<comment type="catalytic activity">
    <reaction evidence="1">
        <text>thiamine + H2O = 5-(2-hydroxyethyl)-4-methylthiazole + 4-amino-5-hydroxymethyl-2-methylpyrimidine + H(+)</text>
        <dbReference type="Rhea" id="RHEA:17509"/>
        <dbReference type="ChEBI" id="CHEBI:15377"/>
        <dbReference type="ChEBI" id="CHEBI:15378"/>
        <dbReference type="ChEBI" id="CHEBI:16892"/>
        <dbReference type="ChEBI" id="CHEBI:17957"/>
        <dbReference type="ChEBI" id="CHEBI:18385"/>
        <dbReference type="EC" id="3.5.99.2"/>
    </reaction>
</comment>
<dbReference type="EC" id="3.5.99.2" evidence="1"/>
<evidence type="ECO:0000313" key="3">
    <source>
        <dbReference type="EMBL" id="BDG05114.1"/>
    </source>
</evidence>
<evidence type="ECO:0000259" key="2">
    <source>
        <dbReference type="Pfam" id="PF03070"/>
    </source>
</evidence>
<comment type="catalytic activity">
    <reaction evidence="1">
        <text>4-amino-5-aminomethyl-2-methylpyrimidine + H2O = 4-amino-5-hydroxymethyl-2-methylpyrimidine + NH4(+)</text>
        <dbReference type="Rhea" id="RHEA:31799"/>
        <dbReference type="ChEBI" id="CHEBI:15377"/>
        <dbReference type="ChEBI" id="CHEBI:16892"/>
        <dbReference type="ChEBI" id="CHEBI:28938"/>
        <dbReference type="ChEBI" id="CHEBI:63416"/>
        <dbReference type="EC" id="3.5.99.2"/>
    </reaction>
</comment>
<evidence type="ECO:0000313" key="4">
    <source>
        <dbReference type="Proteomes" id="UP001162891"/>
    </source>
</evidence>
<keyword evidence="4" id="KW-1185">Reference proteome</keyword>
<dbReference type="InterPro" id="IPR027574">
    <property type="entry name" value="Thiaminase_II"/>
</dbReference>
<sequence>MEATVFRARMWNAMEEVFARILAHPFIASLTDGSLQRETFAHYVVQDAHYLLDYARALALVGAKAPDAQAIAMFAGDARGAIEVERSLHAGLLEELGVTAEQVRATPVMPTTLAYTSYLLRSCHQGSFAEALAAVLPCYWIYAEVGAALLARSSPDPLYARWIATYGGEAFGKIVADVLALVDRVGETAGVAEQAAMRERVVTTSRYEWMFWDAAWRRETWPV</sequence>
<keyword evidence="1" id="KW-0378">Hydrolase</keyword>
<comment type="function">
    <text evidence="1">Catalyzes an amino-pyrimidine hydrolysis reaction at the C5' of the pyrimidine moiety of thiamine compounds, a reaction that is part of a thiamine salvage pathway.</text>
</comment>
<gene>
    <name evidence="3" type="ORF">AMOR_41100</name>
</gene>
<reference evidence="4" key="1">
    <citation type="journal article" date="2022" name="Int. J. Syst. Evol. Microbiol.">
        <title>Anaeromyxobacter oryzae sp. nov., Anaeromyxobacter diazotrophicus sp. nov. and Anaeromyxobacter paludicola sp. nov., isolated from paddy soils.</title>
        <authorList>
            <person name="Itoh H."/>
            <person name="Xu Z."/>
            <person name="Mise K."/>
            <person name="Masuda Y."/>
            <person name="Ushijima N."/>
            <person name="Hayakawa C."/>
            <person name="Shiratori Y."/>
            <person name="Senoo K."/>
        </authorList>
    </citation>
    <scope>NUCLEOTIDE SEQUENCE [LARGE SCALE GENOMIC DNA]</scope>
    <source>
        <strain evidence="4">Red232</strain>
    </source>
</reference>
<proteinExistence type="inferred from homology"/>
<dbReference type="InterPro" id="IPR050967">
    <property type="entry name" value="Thiamine_Salvage_TenA"/>
</dbReference>
<name>A0ABM7WZZ8_9BACT</name>
<organism evidence="3 4">
    <name type="scientific">Anaeromyxobacter oryzae</name>
    <dbReference type="NCBI Taxonomy" id="2918170"/>
    <lineage>
        <taxon>Bacteria</taxon>
        <taxon>Pseudomonadati</taxon>
        <taxon>Myxococcota</taxon>
        <taxon>Myxococcia</taxon>
        <taxon>Myxococcales</taxon>
        <taxon>Cystobacterineae</taxon>
        <taxon>Anaeromyxobacteraceae</taxon>
        <taxon>Anaeromyxobacter</taxon>
    </lineage>
</organism>
<dbReference type="InterPro" id="IPR004305">
    <property type="entry name" value="Thiaminase-2/PQQC"/>
</dbReference>
<comment type="similarity">
    <text evidence="1">Belongs to the TenA family.</text>
</comment>
<dbReference type="PANTHER" id="PTHR43198:SF2">
    <property type="entry name" value="SI:CH1073-67J19.1-RELATED"/>
    <property type="match status" value="1"/>
</dbReference>
<dbReference type="CDD" id="cd19365">
    <property type="entry name" value="TenA_C-like"/>
    <property type="match status" value="1"/>
</dbReference>
<dbReference type="PANTHER" id="PTHR43198">
    <property type="entry name" value="BIFUNCTIONAL TH2 PROTEIN"/>
    <property type="match status" value="1"/>
</dbReference>
<dbReference type="InterPro" id="IPR016084">
    <property type="entry name" value="Haem_Oase-like_multi-hlx"/>
</dbReference>
<keyword evidence="1" id="KW-0784">Thiamine biosynthesis</keyword>
<dbReference type="Pfam" id="PF03070">
    <property type="entry name" value="TENA_THI-4"/>
    <property type="match status" value="1"/>
</dbReference>
<dbReference type="NCBIfam" id="TIGR04306">
    <property type="entry name" value="salvage_TenA"/>
    <property type="match status" value="1"/>
</dbReference>
<evidence type="ECO:0000256" key="1">
    <source>
        <dbReference type="RuleBase" id="RU363093"/>
    </source>
</evidence>
<comment type="pathway">
    <text evidence="1">Cofactor biosynthesis; thiamine diphosphate biosynthesis.</text>
</comment>